<feature type="transmembrane region" description="Helical" evidence="7">
    <location>
        <begin position="370"/>
        <end position="389"/>
    </location>
</feature>
<evidence type="ECO:0000256" key="7">
    <source>
        <dbReference type="SAM" id="Phobius"/>
    </source>
</evidence>
<dbReference type="Pfam" id="PF13520">
    <property type="entry name" value="AA_permease_2"/>
    <property type="match status" value="1"/>
</dbReference>
<evidence type="ECO:0000256" key="5">
    <source>
        <dbReference type="ARBA" id="ARBA00023136"/>
    </source>
</evidence>
<dbReference type="RefSeq" id="WP_015746140.1">
    <property type="nucleotide sequence ID" value="NC_013235.1"/>
</dbReference>
<evidence type="ECO:0000313" key="9">
    <source>
        <dbReference type="Proteomes" id="UP000002218"/>
    </source>
</evidence>
<sequence length="516" mass="55192">MSTDGSEQVSAQGHHHPQQEKGLASGSVGLLGGTILGISSVAPAYTLTATIGLVAAVAGVKIPIIFIAGFIPMFFAAYAYREFNRVDPDCGTSFTWTTRAFGPYVGWLGGWVAILATIIVLANLAAIGVQFFYQLLGSIFNNPDLGDLWTNKLVNVGTCLAFLAMATAVAYRGITTTEKVQFVLVFFQLAVLLLFAVMAFTQAGGPDDPDGLAFSWDWFNPFTGLTLSAFVAGLGASIFSFWGWDTALTVNEESKDSDKTPGRAALLCVVSILLTYLLVSISALMYAGDGTEGLGLGNEEISDNVFGALAEPVMGSPWSNLLFLAVLASSAASLMTTFLPTTRTMLGMATYRALPARFASIHPRFKTPGFNTIVAGCIAGAFYTALYLVSEAVLTDTILSLGLMICFYYGLTAIGCVWFFRAELFTSFNNVIFKFLLPLVGGLGLWFVFFVTLKDSADPDYDGTGVSIFGLGVVFVLGLGMILLGVVVMLIMRARQPAFFQGKTLNRNTQTLIIPE</sequence>
<keyword evidence="4 7" id="KW-1133">Transmembrane helix</keyword>
<dbReference type="PANTHER" id="PTHR42770:SF16">
    <property type="entry name" value="AMINO ACID PERMEASE"/>
    <property type="match status" value="1"/>
</dbReference>
<dbReference type="STRING" id="479431.Namu_0813"/>
<feature type="transmembrane region" description="Helical" evidence="7">
    <location>
        <begin position="401"/>
        <end position="420"/>
    </location>
</feature>
<dbReference type="Proteomes" id="UP000002218">
    <property type="component" value="Chromosome"/>
</dbReference>
<dbReference type="GO" id="GO:0022857">
    <property type="term" value="F:transmembrane transporter activity"/>
    <property type="evidence" value="ECO:0007669"/>
    <property type="project" value="InterPro"/>
</dbReference>
<dbReference type="eggNOG" id="COG0531">
    <property type="taxonomic scope" value="Bacteria"/>
</dbReference>
<feature type="transmembrane region" description="Helical" evidence="7">
    <location>
        <begin position="321"/>
        <end position="339"/>
    </location>
</feature>
<reference evidence="8 9" key="2">
    <citation type="journal article" date="2010" name="Stand. Genomic Sci.">
        <title>Complete genome sequence of Nakamurella multipartita type strain (Y-104).</title>
        <authorList>
            <person name="Tice H."/>
            <person name="Mayilraj S."/>
            <person name="Sims D."/>
            <person name="Lapidus A."/>
            <person name="Nolan M."/>
            <person name="Lucas S."/>
            <person name="Glavina Del Rio T."/>
            <person name="Copeland A."/>
            <person name="Cheng J.F."/>
            <person name="Meincke L."/>
            <person name="Bruce D."/>
            <person name="Goodwin L."/>
            <person name="Pitluck S."/>
            <person name="Ivanova N."/>
            <person name="Mavromatis K."/>
            <person name="Ovchinnikova G."/>
            <person name="Pati A."/>
            <person name="Chen A."/>
            <person name="Palaniappan K."/>
            <person name="Land M."/>
            <person name="Hauser L."/>
            <person name="Chang Y.J."/>
            <person name="Jeffries C.D."/>
            <person name="Detter J.C."/>
            <person name="Brettin T."/>
            <person name="Rohde M."/>
            <person name="Goker M."/>
            <person name="Bristow J."/>
            <person name="Eisen J.A."/>
            <person name="Markowitz V."/>
            <person name="Hugenholtz P."/>
            <person name="Kyrpides N.C."/>
            <person name="Klenk H.P."/>
            <person name="Chen F."/>
        </authorList>
    </citation>
    <scope>NUCLEOTIDE SEQUENCE [LARGE SCALE GENOMIC DNA]</scope>
    <source>
        <strain evidence="9">ATCC 700099 / DSM 44233 / CIP 104796 / JCM 9543 / NBRC 105858 / Y-104</strain>
    </source>
</reference>
<name>C8X9F6_NAKMY</name>
<reference evidence="9" key="1">
    <citation type="submission" date="2009-09" db="EMBL/GenBank/DDBJ databases">
        <title>The complete genome of Nakamurella multipartita DSM 44233.</title>
        <authorList>
            <consortium name="US DOE Joint Genome Institute (JGI-PGF)"/>
            <person name="Lucas S."/>
            <person name="Copeland A."/>
            <person name="Lapidus A."/>
            <person name="Glavina del Rio T."/>
            <person name="Dalin E."/>
            <person name="Tice H."/>
            <person name="Bruce D."/>
            <person name="Goodwin L."/>
            <person name="Pitluck S."/>
            <person name="Kyrpides N."/>
            <person name="Mavromatis K."/>
            <person name="Ivanova N."/>
            <person name="Ovchinnikova G."/>
            <person name="Sims D."/>
            <person name="Meincke L."/>
            <person name="Brettin T."/>
            <person name="Detter J.C."/>
            <person name="Han C."/>
            <person name="Larimer F."/>
            <person name="Land M."/>
            <person name="Hauser L."/>
            <person name="Markowitz V."/>
            <person name="Cheng J.-F."/>
            <person name="Hugenholtz P."/>
            <person name="Woyke T."/>
            <person name="Wu D."/>
            <person name="Klenk H.-P."/>
            <person name="Eisen J.A."/>
        </authorList>
    </citation>
    <scope>NUCLEOTIDE SEQUENCE [LARGE SCALE GENOMIC DNA]</scope>
    <source>
        <strain evidence="9">ATCC 700099 / DSM 44233 / CIP 104796 / JCM 9543 / NBRC 105858 / Y-104</strain>
    </source>
</reference>
<feature type="transmembrane region" description="Helical" evidence="7">
    <location>
        <begin position="183"/>
        <end position="202"/>
    </location>
</feature>
<feature type="region of interest" description="Disordered" evidence="6">
    <location>
        <begin position="1"/>
        <end position="23"/>
    </location>
</feature>
<evidence type="ECO:0000256" key="4">
    <source>
        <dbReference type="ARBA" id="ARBA00022989"/>
    </source>
</evidence>
<dbReference type="InParanoid" id="C8X9F6"/>
<evidence type="ECO:0000256" key="6">
    <source>
        <dbReference type="SAM" id="MobiDB-lite"/>
    </source>
</evidence>
<feature type="transmembrane region" description="Helical" evidence="7">
    <location>
        <begin position="222"/>
        <end position="244"/>
    </location>
</feature>
<organism evidence="8 9">
    <name type="scientific">Nakamurella multipartita (strain ATCC 700099 / DSM 44233 / CIP 104796 / JCM 9543 / NBRC 105858 / Y-104)</name>
    <name type="common">Microsphaera multipartita</name>
    <dbReference type="NCBI Taxonomy" id="479431"/>
    <lineage>
        <taxon>Bacteria</taxon>
        <taxon>Bacillati</taxon>
        <taxon>Actinomycetota</taxon>
        <taxon>Actinomycetes</taxon>
        <taxon>Nakamurellales</taxon>
        <taxon>Nakamurellaceae</taxon>
        <taxon>Nakamurella</taxon>
    </lineage>
</organism>
<evidence type="ECO:0000256" key="1">
    <source>
        <dbReference type="ARBA" id="ARBA00004651"/>
    </source>
</evidence>
<gene>
    <name evidence="8" type="ordered locus">Namu_0813</name>
</gene>
<feature type="transmembrane region" description="Helical" evidence="7">
    <location>
        <begin position="101"/>
        <end position="133"/>
    </location>
</feature>
<dbReference type="AlphaFoldDB" id="C8X9F6"/>
<evidence type="ECO:0000256" key="3">
    <source>
        <dbReference type="ARBA" id="ARBA00022692"/>
    </source>
</evidence>
<feature type="compositionally biased region" description="Polar residues" evidence="6">
    <location>
        <begin position="1"/>
        <end position="11"/>
    </location>
</feature>
<dbReference type="Gene3D" id="1.20.1740.10">
    <property type="entry name" value="Amino acid/polyamine transporter I"/>
    <property type="match status" value="1"/>
</dbReference>
<dbReference type="InterPro" id="IPR050367">
    <property type="entry name" value="APC_superfamily"/>
</dbReference>
<dbReference type="PIRSF" id="PIRSF006060">
    <property type="entry name" value="AA_transporter"/>
    <property type="match status" value="1"/>
</dbReference>
<keyword evidence="9" id="KW-1185">Reference proteome</keyword>
<keyword evidence="3 7" id="KW-0812">Transmembrane</keyword>
<keyword evidence="5 7" id="KW-0472">Membrane</keyword>
<dbReference type="InterPro" id="IPR002293">
    <property type="entry name" value="AA/rel_permease1"/>
</dbReference>
<dbReference type="OrthoDB" id="138827at2"/>
<dbReference type="PANTHER" id="PTHR42770">
    <property type="entry name" value="AMINO ACID TRANSPORTER-RELATED"/>
    <property type="match status" value="1"/>
</dbReference>
<dbReference type="KEGG" id="nml:Namu_0813"/>
<accession>C8X9F6</accession>
<proteinExistence type="predicted"/>
<dbReference type="HOGENOM" id="CLU_039037_0_0_11"/>
<keyword evidence="2" id="KW-1003">Cell membrane</keyword>
<dbReference type="EMBL" id="CP001737">
    <property type="protein sequence ID" value="ACV77224.1"/>
    <property type="molecule type" value="Genomic_DNA"/>
</dbReference>
<feature type="transmembrane region" description="Helical" evidence="7">
    <location>
        <begin position="23"/>
        <end position="45"/>
    </location>
</feature>
<comment type="subcellular location">
    <subcellularLocation>
        <location evidence="1">Cell membrane</location>
        <topology evidence="1">Multi-pass membrane protein</topology>
    </subcellularLocation>
</comment>
<feature type="transmembrane region" description="Helical" evidence="7">
    <location>
        <begin position="432"/>
        <end position="453"/>
    </location>
</feature>
<evidence type="ECO:0000313" key="8">
    <source>
        <dbReference type="EMBL" id="ACV77224.1"/>
    </source>
</evidence>
<protein>
    <submittedName>
        <fullName evidence="8">Amino acid permease-associated region</fullName>
    </submittedName>
</protein>
<feature type="transmembrane region" description="Helical" evidence="7">
    <location>
        <begin position="51"/>
        <end position="80"/>
    </location>
</feature>
<evidence type="ECO:0000256" key="2">
    <source>
        <dbReference type="ARBA" id="ARBA00022475"/>
    </source>
</evidence>
<dbReference type="GO" id="GO:0005886">
    <property type="term" value="C:plasma membrane"/>
    <property type="evidence" value="ECO:0007669"/>
    <property type="project" value="UniProtKB-SubCell"/>
</dbReference>
<feature type="transmembrane region" description="Helical" evidence="7">
    <location>
        <begin position="153"/>
        <end position="171"/>
    </location>
</feature>
<feature type="transmembrane region" description="Helical" evidence="7">
    <location>
        <begin position="465"/>
        <end position="491"/>
    </location>
</feature>
<feature type="transmembrane region" description="Helical" evidence="7">
    <location>
        <begin position="264"/>
        <end position="287"/>
    </location>
</feature>